<gene>
    <name evidence="1" type="ORF">ALEPTO_LOCUS11547</name>
</gene>
<dbReference type="OrthoDB" id="2448891at2759"/>
<name>A0A9N9HQ02_9GLOM</name>
<evidence type="ECO:0000313" key="2">
    <source>
        <dbReference type="Proteomes" id="UP000789508"/>
    </source>
</evidence>
<evidence type="ECO:0000313" key="1">
    <source>
        <dbReference type="EMBL" id="CAG8700310.1"/>
    </source>
</evidence>
<keyword evidence="2" id="KW-1185">Reference proteome</keyword>
<dbReference type="EMBL" id="CAJVPS010019242">
    <property type="protein sequence ID" value="CAG8700310.1"/>
    <property type="molecule type" value="Genomic_DNA"/>
</dbReference>
<dbReference type="PANTHER" id="PTHR33129">
    <property type="entry name" value="PROTEIN KINASE DOMAIN-CONTAINING PROTEIN-RELATED"/>
    <property type="match status" value="1"/>
</dbReference>
<dbReference type="Proteomes" id="UP000789508">
    <property type="component" value="Unassembled WGS sequence"/>
</dbReference>
<protein>
    <submittedName>
        <fullName evidence="1">4037_t:CDS:1</fullName>
    </submittedName>
</protein>
<proteinExistence type="predicted"/>
<comment type="caution">
    <text evidence="1">The sequence shown here is derived from an EMBL/GenBank/DDBJ whole genome shotgun (WGS) entry which is preliminary data.</text>
</comment>
<sequence>LFDLIETDRKSNGPASAGCTITGTPGIGKKYFGLYLLFYIRYNFPEATIVWQYNEKICYRFLPNDNVQKGDINLFDGTLNSPNNFLIVDAQALTFNYQAYMIQLTSRGERFNEAVKWPGFAKYFMPVWKLEEIIALWTLQYKNKKNN</sequence>
<accession>A0A9N9HQ02</accession>
<organism evidence="1 2">
    <name type="scientific">Ambispora leptoticha</name>
    <dbReference type="NCBI Taxonomy" id="144679"/>
    <lineage>
        <taxon>Eukaryota</taxon>
        <taxon>Fungi</taxon>
        <taxon>Fungi incertae sedis</taxon>
        <taxon>Mucoromycota</taxon>
        <taxon>Glomeromycotina</taxon>
        <taxon>Glomeromycetes</taxon>
        <taxon>Archaeosporales</taxon>
        <taxon>Ambisporaceae</taxon>
        <taxon>Ambispora</taxon>
    </lineage>
</organism>
<reference evidence="1" key="1">
    <citation type="submission" date="2021-06" db="EMBL/GenBank/DDBJ databases">
        <authorList>
            <person name="Kallberg Y."/>
            <person name="Tangrot J."/>
            <person name="Rosling A."/>
        </authorList>
    </citation>
    <scope>NUCLEOTIDE SEQUENCE</scope>
    <source>
        <strain evidence="1">FL130A</strain>
    </source>
</reference>
<feature type="non-terminal residue" evidence="1">
    <location>
        <position position="1"/>
    </location>
</feature>
<dbReference type="PANTHER" id="PTHR33129:SF1">
    <property type="entry name" value="ATP-BINDING PROTEIN"/>
    <property type="match status" value="1"/>
</dbReference>
<dbReference type="InterPro" id="IPR052980">
    <property type="entry name" value="Crinkler_effector"/>
</dbReference>
<dbReference type="AlphaFoldDB" id="A0A9N9HQ02"/>